<dbReference type="eggNOG" id="KOG1072">
    <property type="taxonomic scope" value="Eukaryota"/>
</dbReference>
<feature type="domain" description="FKB95-like N-terminal Kelch" evidence="1">
    <location>
        <begin position="69"/>
        <end position="316"/>
    </location>
</feature>
<dbReference type="Proteomes" id="UP000030689">
    <property type="component" value="Unassembled WGS sequence"/>
</dbReference>
<dbReference type="InterPro" id="IPR015915">
    <property type="entry name" value="Kelch-typ_b-propeller"/>
</dbReference>
<proteinExistence type="predicted"/>
<reference evidence="2 3" key="1">
    <citation type="journal article" date="2013" name="Front. Plant Sci.">
        <title>The Reference Genome of the Halophytic Plant Eutrema salsugineum.</title>
        <authorList>
            <person name="Yang R."/>
            <person name="Jarvis D.E."/>
            <person name="Chen H."/>
            <person name="Beilstein M.A."/>
            <person name="Grimwood J."/>
            <person name="Jenkins J."/>
            <person name="Shu S."/>
            <person name="Prochnik S."/>
            <person name="Xin M."/>
            <person name="Ma C."/>
            <person name="Schmutz J."/>
            <person name="Wing R.A."/>
            <person name="Mitchell-Olds T."/>
            <person name="Schumaker K.S."/>
            <person name="Wang X."/>
        </authorList>
    </citation>
    <scope>NUCLEOTIDE SEQUENCE [LARGE SCALE GENOMIC DNA]</scope>
</reference>
<gene>
    <name evidence="2" type="ORF">EUTSA_v10017778mg</name>
</gene>
<dbReference type="InterPro" id="IPR050354">
    <property type="entry name" value="F-box/kelch-repeat_ARATH"/>
</dbReference>
<name>V4MGC4_EUTSA</name>
<dbReference type="PANTHER" id="PTHR24414:SF184">
    <property type="entry name" value="GALACTOSE OXIDASE_KELCH REPEAT SUPERFAMILY PROTEIN"/>
    <property type="match status" value="1"/>
</dbReference>
<dbReference type="Gramene" id="ESQ51583">
    <property type="protein sequence ID" value="ESQ51583"/>
    <property type="gene ID" value="EUTSA_v10017778mg"/>
</dbReference>
<dbReference type="KEGG" id="eus:EUTSA_v10017778mg"/>
<dbReference type="Gene3D" id="2.120.10.80">
    <property type="entry name" value="Kelch-type beta propeller"/>
    <property type="match status" value="1"/>
</dbReference>
<evidence type="ECO:0000313" key="2">
    <source>
        <dbReference type="EMBL" id="ESQ51583.1"/>
    </source>
</evidence>
<accession>V4MGC4</accession>
<sequence>MSSKISAKKKTPSSSLITLLPEDHFRSLVTSRELYARRSLLGCTEHCLYALLFNRETKDFRLNILRRRANGNRHFVLIPSLPAMPYRGSFVAVGPRIYMFGGDQKNMALSIDCRSHTVQTLPSMPVPMSCSFANIIDERIYVIGYRDNDRWKKVMVVFNTATQMWEHEIIKIDFGLGYKWLGCVVMAEKIYMRDYYKSFVYDPKESKWETDEMLNSKQWMYACVVDDVLYYHYQHENEIRAYDPKQRCWRVVKGLKELFSKRIRLSSTVSYGGKLILFFSKVFRNKPIEIFCVEISLERHQRGEIWGKVESCDHVLTAVNFDWNKALAVVV</sequence>
<evidence type="ECO:0000313" key="3">
    <source>
        <dbReference type="Proteomes" id="UP000030689"/>
    </source>
</evidence>
<keyword evidence="3" id="KW-1185">Reference proteome</keyword>
<protein>
    <recommendedName>
        <fullName evidence="1">FKB95-like N-terminal Kelch domain-containing protein</fullName>
    </recommendedName>
</protein>
<dbReference type="SUPFAM" id="SSF117281">
    <property type="entry name" value="Kelch motif"/>
    <property type="match status" value="1"/>
</dbReference>
<dbReference type="PANTHER" id="PTHR24414">
    <property type="entry name" value="F-BOX/KELCH-REPEAT PROTEIN SKIP4"/>
    <property type="match status" value="1"/>
</dbReference>
<dbReference type="InterPro" id="IPR057499">
    <property type="entry name" value="Kelch_FKB95"/>
</dbReference>
<organism evidence="2 3">
    <name type="scientific">Eutrema salsugineum</name>
    <name type="common">Saltwater cress</name>
    <name type="synonym">Sisymbrium salsugineum</name>
    <dbReference type="NCBI Taxonomy" id="72664"/>
    <lineage>
        <taxon>Eukaryota</taxon>
        <taxon>Viridiplantae</taxon>
        <taxon>Streptophyta</taxon>
        <taxon>Embryophyta</taxon>
        <taxon>Tracheophyta</taxon>
        <taxon>Spermatophyta</taxon>
        <taxon>Magnoliopsida</taxon>
        <taxon>eudicotyledons</taxon>
        <taxon>Gunneridae</taxon>
        <taxon>Pentapetalae</taxon>
        <taxon>rosids</taxon>
        <taxon>malvids</taxon>
        <taxon>Brassicales</taxon>
        <taxon>Brassicaceae</taxon>
        <taxon>Eutremeae</taxon>
        <taxon>Eutrema</taxon>
    </lineage>
</organism>
<dbReference type="Pfam" id="PF25210">
    <property type="entry name" value="Kelch_FKB95"/>
    <property type="match status" value="1"/>
</dbReference>
<dbReference type="OMA" id="GYLWENE"/>
<dbReference type="EMBL" id="KI517385">
    <property type="protein sequence ID" value="ESQ51583.1"/>
    <property type="molecule type" value="Genomic_DNA"/>
</dbReference>
<evidence type="ECO:0000259" key="1">
    <source>
        <dbReference type="Pfam" id="PF25210"/>
    </source>
</evidence>
<dbReference type="AlphaFoldDB" id="V4MGC4"/>